<sequence>MDFIPPNNVQPDSDDEDLYVHTEDKGKRRADSRDSYDARSNGPPIVSGETVGYGHNHSDNFRRSSGNISIDIDEEQGGFCSDGGDSQSTASACFPMGTIPRADDARSDSDVSDYESVDTDLPTTVVSNHQADADPPSAAASDYQVDVDVPVLQHDELDLAYSIKGMYRILDLITEQGSGGLVDKIIISQNSLEAFITTVDPRAYASMTKVNFKALDNYVIKPVGIYGSKGEIVRFLSELGVIDDTIATQLHVDTDTHSPTKPTLRSGLYIIRTTEQKGNTKQIFLLYWPEPGTWDDSAASSVRRNRVTFMRYLTKMCDQVVALISSEHAQTIVWNENDEDDNDALDVDQDESDRMFTFEVAQTNDQEESVTVRGGFNTFSDRIALPEAPANGSTNDDSVKPFLLFGESSQAFMTVKHREAKLVVDTLRARTYTPLQLEGHLTSDCLHLSESLDDEALKILVRFGLEKRFPQECSKWKHESSTLRDLSKFHVDGEIARTKTELQKATPKLRRSLHEAILDEVERVYPCLDRRTFPYVANLAERAVENPEPLSQVIALYPKLNQHLAQQLRQAFHLSTDKEFRTAKHCICLTNALLPIVEKVEQPNREQILSAALGWELERVKDLMKENAKSLTTKHKATADTPSHWAIQTMRKLISGNAEADLVDGLVRDAMRVTHQTTDSEFLTELEHDVERHPELQKLADDARRRAYIYLEPAIARLLKRLVVSVQQIEETDCDDRIRREHGSHEEGEQRKLRVDLIRRLNSMSKQTAHTHTLHINAAEVVIRSHHYGPSWSTSYQISGSRESHEDPMVIYTVHLMNLTTQDQHELQLNPAAIPSPRFRYTHSFKLPQGYSVIRAQLLEGEKLLLVVADRNGNLTVYLEGLAGVDGAIRRGRGKALNRDKIGQDFLLAYDESKRMLGVVSSDRPLLHIFVFDDARGFQALGSSINLIAWYSGGYSIRHACFISGTEELLLVDSQAQARAFSLLTQQFRPATLILEQVPFSVSSTPDGSCLLVAQVRGSEMAVTAYHWDTFGSTEGIALDIPNLQVGNDLLVTSLVNRSAVHLAKLDFSAHTCHSYALAITRKITEFMFKEKGVRGGTSSRNTNTTAHNCIIDCHSEVWTRFPVLPAVQRETISSSSLRSPRTLVFVTDRDFPMFASHFAEMIHTFERATKKPTGDVLKSVRVSAASFAVFSNELCGGHPWNVSQYRAGEWVVDFLCLIPIHIAITKENRFVPLKDGVYSPDLERSLLGADVNRIVDSLSFGWYESLFQSYMASKPVKVVSSMGEQSVGKSFALNHLVDTSFAGSAMRTTEGVWMSVTPTQEALIVALDFEGQSVSFMS</sequence>
<organism evidence="3 4">
    <name type="scientific">Paxillus rubicundulus Ve08.2h10</name>
    <dbReference type="NCBI Taxonomy" id="930991"/>
    <lineage>
        <taxon>Eukaryota</taxon>
        <taxon>Fungi</taxon>
        <taxon>Dikarya</taxon>
        <taxon>Basidiomycota</taxon>
        <taxon>Agaricomycotina</taxon>
        <taxon>Agaricomycetes</taxon>
        <taxon>Agaricomycetidae</taxon>
        <taxon>Boletales</taxon>
        <taxon>Paxilineae</taxon>
        <taxon>Paxillaceae</taxon>
        <taxon>Paxillus</taxon>
    </lineage>
</organism>
<proteinExistence type="predicted"/>
<dbReference type="InParanoid" id="A0A0D0C9T9"/>
<dbReference type="GO" id="GO:0005525">
    <property type="term" value="F:GTP binding"/>
    <property type="evidence" value="ECO:0007669"/>
    <property type="project" value="InterPro"/>
</dbReference>
<feature type="domain" description="VLIG-type G" evidence="2">
    <location>
        <begin position="1274"/>
        <end position="1339"/>
    </location>
</feature>
<dbReference type="STRING" id="930991.A0A0D0C9T9"/>
<protein>
    <recommendedName>
        <fullName evidence="2">VLIG-type G domain-containing protein</fullName>
    </recommendedName>
</protein>
<dbReference type="SUPFAM" id="SSF52540">
    <property type="entry name" value="P-loop containing nucleoside triphosphate hydrolases"/>
    <property type="match status" value="1"/>
</dbReference>
<keyword evidence="4" id="KW-1185">Reference proteome</keyword>
<evidence type="ECO:0000259" key="2">
    <source>
        <dbReference type="PROSITE" id="PS51717"/>
    </source>
</evidence>
<evidence type="ECO:0000313" key="4">
    <source>
        <dbReference type="Proteomes" id="UP000054538"/>
    </source>
</evidence>
<dbReference type="OrthoDB" id="2343366at2759"/>
<evidence type="ECO:0000256" key="1">
    <source>
        <dbReference type="SAM" id="MobiDB-lite"/>
    </source>
</evidence>
<gene>
    <name evidence="3" type="ORF">PAXRUDRAFT_768598</name>
</gene>
<dbReference type="PROSITE" id="PS51717">
    <property type="entry name" value="G_VLIG"/>
    <property type="match status" value="1"/>
</dbReference>
<reference evidence="3 4" key="1">
    <citation type="submission" date="2014-04" db="EMBL/GenBank/DDBJ databases">
        <authorList>
            <consortium name="DOE Joint Genome Institute"/>
            <person name="Kuo A."/>
            <person name="Kohler A."/>
            <person name="Jargeat P."/>
            <person name="Nagy L.G."/>
            <person name="Floudas D."/>
            <person name="Copeland A."/>
            <person name="Barry K.W."/>
            <person name="Cichocki N."/>
            <person name="Veneault-Fourrey C."/>
            <person name="LaButti K."/>
            <person name="Lindquist E.A."/>
            <person name="Lipzen A."/>
            <person name="Lundell T."/>
            <person name="Morin E."/>
            <person name="Murat C."/>
            <person name="Sun H."/>
            <person name="Tunlid A."/>
            <person name="Henrissat B."/>
            <person name="Grigoriev I.V."/>
            <person name="Hibbett D.S."/>
            <person name="Martin F."/>
            <person name="Nordberg H.P."/>
            <person name="Cantor M.N."/>
            <person name="Hua S.X."/>
        </authorList>
    </citation>
    <scope>NUCLEOTIDE SEQUENCE [LARGE SCALE GENOMIC DNA]</scope>
    <source>
        <strain evidence="3 4">Ve08.2h10</strain>
    </source>
</reference>
<dbReference type="InterPro" id="IPR027417">
    <property type="entry name" value="P-loop_NTPase"/>
</dbReference>
<name>A0A0D0C9T9_9AGAM</name>
<dbReference type="Gene3D" id="3.40.50.300">
    <property type="entry name" value="P-loop containing nucleotide triphosphate hydrolases"/>
    <property type="match status" value="1"/>
</dbReference>
<dbReference type="EMBL" id="KN826219">
    <property type="protein sequence ID" value="KIK79667.1"/>
    <property type="molecule type" value="Genomic_DNA"/>
</dbReference>
<evidence type="ECO:0000313" key="3">
    <source>
        <dbReference type="EMBL" id="KIK79667.1"/>
    </source>
</evidence>
<feature type="compositionally biased region" description="Basic and acidic residues" evidence="1">
    <location>
        <begin position="18"/>
        <end position="37"/>
    </location>
</feature>
<dbReference type="HOGENOM" id="CLU_000401_1_0_1"/>
<reference evidence="4" key="2">
    <citation type="submission" date="2015-01" db="EMBL/GenBank/DDBJ databases">
        <title>Evolutionary Origins and Diversification of the Mycorrhizal Mutualists.</title>
        <authorList>
            <consortium name="DOE Joint Genome Institute"/>
            <consortium name="Mycorrhizal Genomics Consortium"/>
            <person name="Kohler A."/>
            <person name="Kuo A."/>
            <person name="Nagy L.G."/>
            <person name="Floudas D."/>
            <person name="Copeland A."/>
            <person name="Barry K.W."/>
            <person name="Cichocki N."/>
            <person name="Veneault-Fourrey C."/>
            <person name="LaButti K."/>
            <person name="Lindquist E.A."/>
            <person name="Lipzen A."/>
            <person name="Lundell T."/>
            <person name="Morin E."/>
            <person name="Murat C."/>
            <person name="Riley R."/>
            <person name="Ohm R."/>
            <person name="Sun H."/>
            <person name="Tunlid A."/>
            <person name="Henrissat B."/>
            <person name="Grigoriev I.V."/>
            <person name="Hibbett D.S."/>
            <person name="Martin F."/>
        </authorList>
    </citation>
    <scope>NUCLEOTIDE SEQUENCE [LARGE SCALE GENOMIC DNA]</scope>
    <source>
        <strain evidence="4">Ve08.2h10</strain>
    </source>
</reference>
<feature type="region of interest" description="Disordered" evidence="1">
    <location>
        <begin position="81"/>
        <end position="116"/>
    </location>
</feature>
<dbReference type="Proteomes" id="UP000054538">
    <property type="component" value="Unassembled WGS sequence"/>
</dbReference>
<feature type="region of interest" description="Disordered" evidence="1">
    <location>
        <begin position="1"/>
        <end position="65"/>
    </location>
</feature>
<accession>A0A0D0C9T9</accession>
<dbReference type="InterPro" id="IPR030383">
    <property type="entry name" value="G_VLIG_dom"/>
</dbReference>